<name>A0A974SL39_9HYPH</name>
<keyword evidence="1 2" id="KW-0732">Signal</keyword>
<proteinExistence type="predicted"/>
<dbReference type="KEGG" id="xdi:EZH22_11800"/>
<evidence type="ECO:0000256" key="2">
    <source>
        <dbReference type="SAM" id="SignalP"/>
    </source>
</evidence>
<dbReference type="Gene3D" id="1.10.4030.10">
    <property type="entry name" value="Porin chaperone SurA, peptide-binding domain"/>
    <property type="match status" value="1"/>
</dbReference>
<dbReference type="PANTHER" id="PTHR47637:SF1">
    <property type="entry name" value="CHAPERONE SURA"/>
    <property type="match status" value="1"/>
</dbReference>
<dbReference type="RefSeq" id="WP_203195805.1">
    <property type="nucleotide sequence ID" value="NZ_CP063362.1"/>
</dbReference>
<reference evidence="3 4" key="1">
    <citation type="submission" date="2020-10" db="EMBL/GenBank/DDBJ databases">
        <title>Degradation of 1,4-Dioxane by Xanthobacter sp. YN2, via a Novel Group-2 Soluble Di-Iron Monooxygenase.</title>
        <authorList>
            <person name="Ma F."/>
            <person name="Wang Y."/>
            <person name="Yang J."/>
            <person name="Guo H."/>
            <person name="Su D."/>
            <person name="Yu L."/>
        </authorList>
    </citation>
    <scope>NUCLEOTIDE SEQUENCE [LARGE SCALE GENOMIC DNA]</scope>
    <source>
        <strain evidence="3 4">YN2</strain>
    </source>
</reference>
<dbReference type="GO" id="GO:0016853">
    <property type="term" value="F:isomerase activity"/>
    <property type="evidence" value="ECO:0007669"/>
    <property type="project" value="UniProtKB-KW"/>
</dbReference>
<accession>A0A974SL39</accession>
<feature type="chain" id="PRO_5037584841" evidence="2">
    <location>
        <begin position="27"/>
        <end position="302"/>
    </location>
</feature>
<dbReference type="SUPFAM" id="SSF109998">
    <property type="entry name" value="Triger factor/SurA peptide-binding domain-like"/>
    <property type="match status" value="1"/>
</dbReference>
<feature type="signal peptide" evidence="2">
    <location>
        <begin position="1"/>
        <end position="26"/>
    </location>
</feature>
<dbReference type="AlphaFoldDB" id="A0A974SL39"/>
<gene>
    <name evidence="3" type="ORF">EZH22_11800</name>
</gene>
<sequence>MPFRHSFLFAFTLLLTALGAGAPARAQQILVIVNGDPITSYDVTQRQRLFEVSERKTINPKQALDDLIEERIKIQQALRLKIDVDKEEIDRIYATMAKGRGLTPQEMSETLKRVGLDDRIFKQRLVANYVWDQYVRSRSVTVNVRDAEVFAALQKRGETQLVSTEYTLVPIIFTVPRNSNAHGARLQEATGVRGRFTDCEAGIAMVKGMKEVVVRQPVSRLSSEMPAQLRQILDKTEIGRLTPPEVGQSGVETFAMCGKREVRGESSQKREIKDEIATAQFAAESKRFMNDLKKQSLIEYRR</sequence>
<keyword evidence="3" id="KW-0413">Isomerase</keyword>
<evidence type="ECO:0000313" key="3">
    <source>
        <dbReference type="EMBL" id="QRG08889.1"/>
    </source>
</evidence>
<evidence type="ECO:0000256" key="1">
    <source>
        <dbReference type="ARBA" id="ARBA00022729"/>
    </source>
</evidence>
<keyword evidence="4" id="KW-1185">Reference proteome</keyword>
<evidence type="ECO:0000313" key="4">
    <source>
        <dbReference type="Proteomes" id="UP000596427"/>
    </source>
</evidence>
<dbReference type="InterPro" id="IPR050280">
    <property type="entry name" value="OMP_Chaperone_SurA"/>
</dbReference>
<protein>
    <submittedName>
        <fullName evidence="3">Peptidylprolyl isomerase</fullName>
    </submittedName>
</protein>
<dbReference type="InterPro" id="IPR027304">
    <property type="entry name" value="Trigger_fact/SurA_dom_sf"/>
</dbReference>
<dbReference type="EMBL" id="CP063362">
    <property type="protein sequence ID" value="QRG08889.1"/>
    <property type="molecule type" value="Genomic_DNA"/>
</dbReference>
<organism evidence="3 4">
    <name type="scientific">Xanthobacter dioxanivorans</name>
    <dbReference type="NCBI Taxonomy" id="2528964"/>
    <lineage>
        <taxon>Bacteria</taxon>
        <taxon>Pseudomonadati</taxon>
        <taxon>Pseudomonadota</taxon>
        <taxon>Alphaproteobacteria</taxon>
        <taxon>Hyphomicrobiales</taxon>
        <taxon>Xanthobacteraceae</taxon>
        <taxon>Xanthobacter</taxon>
    </lineage>
</organism>
<dbReference type="Proteomes" id="UP000596427">
    <property type="component" value="Chromosome"/>
</dbReference>
<dbReference type="PANTHER" id="PTHR47637">
    <property type="entry name" value="CHAPERONE SURA"/>
    <property type="match status" value="1"/>
</dbReference>